<dbReference type="InterPro" id="IPR013762">
    <property type="entry name" value="Integrase-like_cat_sf"/>
</dbReference>
<sequence length="219" mass="24652">MTSLRSQLDLNAPLDAAVWAVLTVTFFAVARLGELVLPRLNSFDPSRHVARKHVRMDKDREGHEVWVIFVPRTKSSESGEDLCFAKQSASFDPVSALTNHLTLNDPKGDAALFSYRTTPAGSDEHQWRPLTKRAFNQRVVQAAKAAALTQLQGHSLHIGGTLEYLLRGIPFDVVKTMGRWKSDAFRLYLRKHAQILAPYLQAEPVIQENFTCYVMPPVR</sequence>
<evidence type="ECO:0008006" key="4">
    <source>
        <dbReference type="Google" id="ProtNLM"/>
    </source>
</evidence>
<gene>
    <name evidence="2" type="ORF">DAEQUDRAFT_685389</name>
</gene>
<dbReference type="SUPFAM" id="SSF56349">
    <property type="entry name" value="DNA breaking-rejoining enzymes"/>
    <property type="match status" value="1"/>
</dbReference>
<dbReference type="Proteomes" id="UP000076727">
    <property type="component" value="Unassembled WGS sequence"/>
</dbReference>
<dbReference type="GO" id="GO:0015074">
    <property type="term" value="P:DNA integration"/>
    <property type="evidence" value="ECO:0007669"/>
    <property type="project" value="InterPro"/>
</dbReference>
<keyword evidence="1" id="KW-0233">DNA recombination</keyword>
<dbReference type="EMBL" id="KV429039">
    <property type="protein sequence ID" value="KZT72977.1"/>
    <property type="molecule type" value="Genomic_DNA"/>
</dbReference>
<name>A0A165T604_9APHY</name>
<evidence type="ECO:0000313" key="3">
    <source>
        <dbReference type="Proteomes" id="UP000076727"/>
    </source>
</evidence>
<evidence type="ECO:0000313" key="2">
    <source>
        <dbReference type="EMBL" id="KZT72977.1"/>
    </source>
</evidence>
<reference evidence="2 3" key="1">
    <citation type="journal article" date="2016" name="Mol. Biol. Evol.">
        <title>Comparative Genomics of Early-Diverging Mushroom-Forming Fungi Provides Insights into the Origins of Lignocellulose Decay Capabilities.</title>
        <authorList>
            <person name="Nagy L.G."/>
            <person name="Riley R."/>
            <person name="Tritt A."/>
            <person name="Adam C."/>
            <person name="Daum C."/>
            <person name="Floudas D."/>
            <person name="Sun H."/>
            <person name="Yadav J.S."/>
            <person name="Pangilinan J."/>
            <person name="Larsson K.H."/>
            <person name="Matsuura K."/>
            <person name="Barry K."/>
            <person name="Labutti K."/>
            <person name="Kuo R."/>
            <person name="Ohm R.A."/>
            <person name="Bhattacharya S.S."/>
            <person name="Shirouzu T."/>
            <person name="Yoshinaga Y."/>
            <person name="Martin F.M."/>
            <person name="Grigoriev I.V."/>
            <person name="Hibbett D.S."/>
        </authorList>
    </citation>
    <scope>NUCLEOTIDE SEQUENCE [LARGE SCALE GENOMIC DNA]</scope>
    <source>
        <strain evidence="2 3">L-15889</strain>
    </source>
</reference>
<evidence type="ECO:0000256" key="1">
    <source>
        <dbReference type="ARBA" id="ARBA00023172"/>
    </source>
</evidence>
<keyword evidence="3" id="KW-1185">Reference proteome</keyword>
<accession>A0A165T604</accession>
<dbReference type="OrthoDB" id="2794913at2759"/>
<proteinExistence type="predicted"/>
<dbReference type="Gene3D" id="1.10.443.10">
    <property type="entry name" value="Intergrase catalytic core"/>
    <property type="match status" value="1"/>
</dbReference>
<dbReference type="GO" id="GO:0003677">
    <property type="term" value="F:DNA binding"/>
    <property type="evidence" value="ECO:0007669"/>
    <property type="project" value="InterPro"/>
</dbReference>
<dbReference type="GO" id="GO:0006310">
    <property type="term" value="P:DNA recombination"/>
    <property type="evidence" value="ECO:0007669"/>
    <property type="project" value="UniProtKB-KW"/>
</dbReference>
<dbReference type="STRING" id="1314783.A0A165T604"/>
<dbReference type="InterPro" id="IPR052925">
    <property type="entry name" value="Phage_Integrase-like_Recomb"/>
</dbReference>
<dbReference type="PANTHER" id="PTHR34605">
    <property type="entry name" value="PHAGE_INTEGRASE DOMAIN-CONTAINING PROTEIN"/>
    <property type="match status" value="1"/>
</dbReference>
<protein>
    <recommendedName>
        <fullName evidence="4">Tyr recombinase domain-containing protein</fullName>
    </recommendedName>
</protein>
<dbReference type="AlphaFoldDB" id="A0A165T604"/>
<organism evidence="2 3">
    <name type="scientific">Daedalea quercina L-15889</name>
    <dbReference type="NCBI Taxonomy" id="1314783"/>
    <lineage>
        <taxon>Eukaryota</taxon>
        <taxon>Fungi</taxon>
        <taxon>Dikarya</taxon>
        <taxon>Basidiomycota</taxon>
        <taxon>Agaricomycotina</taxon>
        <taxon>Agaricomycetes</taxon>
        <taxon>Polyporales</taxon>
        <taxon>Fomitopsis</taxon>
    </lineage>
</organism>
<dbReference type="InterPro" id="IPR011010">
    <property type="entry name" value="DNA_brk_join_enz"/>
</dbReference>
<dbReference type="PANTHER" id="PTHR34605:SF4">
    <property type="entry name" value="DNA ADENINE METHYLTRANSFERASE"/>
    <property type="match status" value="1"/>
</dbReference>